<dbReference type="GO" id="GO:0046983">
    <property type="term" value="F:protein dimerization activity"/>
    <property type="evidence" value="ECO:0007669"/>
    <property type="project" value="InterPro"/>
</dbReference>
<dbReference type="InterPro" id="IPR044293">
    <property type="entry name" value="PRE"/>
</dbReference>
<protein>
    <recommendedName>
        <fullName evidence="4">BHLH domain-containing protein</fullName>
    </recommendedName>
</protein>
<dbReference type="Pfam" id="PF23174">
    <property type="entry name" value="bHLH_ILI"/>
    <property type="match status" value="1"/>
</dbReference>
<dbReference type="InterPro" id="IPR044172">
    <property type="entry name" value="ILI2-like"/>
</dbReference>
<name>A0AAD3XDH8_NEPGR</name>
<dbReference type="Proteomes" id="UP001279734">
    <property type="component" value="Unassembled WGS sequence"/>
</dbReference>
<accession>A0AAD3XDH8</accession>
<gene>
    <name evidence="2" type="ORF">Nepgr_003190</name>
</gene>
<dbReference type="PANTHER" id="PTHR38546:SF3">
    <property type="entry name" value="DNA BINDING PROTEIN"/>
    <property type="match status" value="1"/>
</dbReference>
<reference evidence="2" key="1">
    <citation type="submission" date="2023-05" db="EMBL/GenBank/DDBJ databases">
        <title>Nepenthes gracilis genome sequencing.</title>
        <authorList>
            <person name="Fukushima K."/>
        </authorList>
    </citation>
    <scope>NUCLEOTIDE SEQUENCE</scope>
    <source>
        <strain evidence="2">SING2019-196</strain>
    </source>
</reference>
<evidence type="ECO:0000313" key="3">
    <source>
        <dbReference type="Proteomes" id="UP001279734"/>
    </source>
</evidence>
<keyword evidence="1" id="KW-0175">Coiled coil</keyword>
<feature type="coiled-coil region" evidence="1">
    <location>
        <begin position="44"/>
        <end position="71"/>
    </location>
</feature>
<comment type="caution">
    <text evidence="2">The sequence shown here is derived from an EMBL/GenBank/DDBJ whole genome shotgun (WGS) entry which is preliminary data.</text>
</comment>
<proteinExistence type="predicted"/>
<dbReference type="AlphaFoldDB" id="A0AAD3XDH8"/>
<sequence>MTSPTKQFTKQVHICSRMNQVTCDTDSTFMQYSNIHMRSASKILKEVCTHIKKLQKEVDEQSERLSELLSSVDINTVDAATLRSLLQL</sequence>
<keyword evidence="3" id="KW-1185">Reference proteome</keyword>
<organism evidence="2 3">
    <name type="scientific">Nepenthes gracilis</name>
    <name type="common">Slender pitcher plant</name>
    <dbReference type="NCBI Taxonomy" id="150966"/>
    <lineage>
        <taxon>Eukaryota</taxon>
        <taxon>Viridiplantae</taxon>
        <taxon>Streptophyta</taxon>
        <taxon>Embryophyta</taxon>
        <taxon>Tracheophyta</taxon>
        <taxon>Spermatophyta</taxon>
        <taxon>Magnoliopsida</taxon>
        <taxon>eudicotyledons</taxon>
        <taxon>Gunneridae</taxon>
        <taxon>Pentapetalae</taxon>
        <taxon>Caryophyllales</taxon>
        <taxon>Nepenthaceae</taxon>
        <taxon>Nepenthes</taxon>
    </lineage>
</organism>
<dbReference type="PANTHER" id="PTHR38546">
    <property type="entry name" value="DNA BINDING PROTEIN"/>
    <property type="match status" value="1"/>
</dbReference>
<evidence type="ECO:0008006" key="4">
    <source>
        <dbReference type="Google" id="ProtNLM"/>
    </source>
</evidence>
<evidence type="ECO:0000313" key="2">
    <source>
        <dbReference type="EMBL" id="GMH01351.1"/>
    </source>
</evidence>
<dbReference type="EMBL" id="BSYO01000002">
    <property type="protein sequence ID" value="GMH01351.1"/>
    <property type="molecule type" value="Genomic_DNA"/>
</dbReference>
<evidence type="ECO:0000256" key="1">
    <source>
        <dbReference type="SAM" id="Coils"/>
    </source>
</evidence>
<dbReference type="GO" id="GO:0040008">
    <property type="term" value="P:regulation of growth"/>
    <property type="evidence" value="ECO:0007669"/>
    <property type="project" value="InterPro"/>
</dbReference>
<dbReference type="GO" id="GO:0006355">
    <property type="term" value="P:regulation of DNA-templated transcription"/>
    <property type="evidence" value="ECO:0007669"/>
    <property type="project" value="InterPro"/>
</dbReference>